<dbReference type="InterPro" id="IPR001214">
    <property type="entry name" value="SET_dom"/>
</dbReference>
<keyword evidence="4" id="KW-1185">Reference proteome</keyword>
<dbReference type="CDD" id="cd20071">
    <property type="entry name" value="SET_SMYD"/>
    <property type="match status" value="1"/>
</dbReference>
<dbReference type="VEuPathDB" id="ToxoDB:CSUI_009570"/>
<evidence type="ECO:0000313" key="3">
    <source>
        <dbReference type="EMBL" id="PHJ16615.1"/>
    </source>
</evidence>
<dbReference type="Proteomes" id="UP000221165">
    <property type="component" value="Unassembled WGS sequence"/>
</dbReference>
<gene>
    <name evidence="3" type="ORF">CSUI_009570</name>
</gene>
<dbReference type="Pfam" id="PF00856">
    <property type="entry name" value="SET"/>
    <property type="match status" value="1"/>
</dbReference>
<feature type="compositionally biased region" description="Low complexity" evidence="1">
    <location>
        <begin position="330"/>
        <end position="341"/>
    </location>
</feature>
<dbReference type="PANTHER" id="PTHR46455:SF5">
    <property type="entry name" value="SET AND MYND DOMAIN CONTAINING, ARTHROPOD-SPECIFIC, MEMBER 4, ISOFORM A"/>
    <property type="match status" value="1"/>
</dbReference>
<dbReference type="RefSeq" id="XP_067918341.1">
    <property type="nucleotide sequence ID" value="XM_068069684.1"/>
</dbReference>
<dbReference type="OrthoDB" id="1028014at2759"/>
<dbReference type="GeneID" id="94432895"/>
<reference evidence="3 4" key="1">
    <citation type="journal article" date="2017" name="Int. J. Parasitol.">
        <title>The genome of the protozoan parasite Cystoisospora suis and a reverse vaccinology approach to identify vaccine candidates.</title>
        <authorList>
            <person name="Palmieri N."/>
            <person name="Shrestha A."/>
            <person name="Ruttkowski B."/>
            <person name="Beck T."/>
            <person name="Vogl C."/>
            <person name="Tomley F."/>
            <person name="Blake D.P."/>
            <person name="Joachim A."/>
        </authorList>
    </citation>
    <scope>NUCLEOTIDE SEQUENCE [LARGE SCALE GENOMIC DNA]</scope>
    <source>
        <strain evidence="3 4">Wien I</strain>
    </source>
</reference>
<dbReference type="EMBL" id="MIGC01005769">
    <property type="protein sequence ID" value="PHJ16615.1"/>
    <property type="molecule type" value="Genomic_DNA"/>
</dbReference>
<feature type="region of interest" description="Disordered" evidence="1">
    <location>
        <begin position="189"/>
        <end position="350"/>
    </location>
</feature>
<dbReference type="InterPro" id="IPR053010">
    <property type="entry name" value="SET_SmydA-8"/>
</dbReference>
<feature type="region of interest" description="Disordered" evidence="1">
    <location>
        <begin position="676"/>
        <end position="695"/>
    </location>
</feature>
<dbReference type="Gene3D" id="2.170.270.10">
    <property type="entry name" value="SET domain"/>
    <property type="match status" value="1"/>
</dbReference>
<feature type="compositionally biased region" description="Basic and acidic residues" evidence="1">
    <location>
        <begin position="278"/>
        <end position="300"/>
    </location>
</feature>
<sequence>MLTAEVDAFGLWPAFQTLTEDQKAQLEKLEGCAAELSDTEALACVLQCKNAGALSSAGAYQDFFGKMKLHAYGLSRGRGWALYPRAARIKHSCNPNATYRNLDGLLVVFALEDIEEGAPVTMSYIDQLYLPTEERRKRVLAATRVFCQCDRCCEVTQKERKILCPDCRPVKLRFAEDEKPVDAKRTVASLLPALPEGEDESAMSERSASRASEEEGQEKEEERESEQSLASSKACSSSQFATSPDLSCQSSDYDGGEEKSSDCCSSDCLASSDGEEEESKHRHDQSTLDRQGEETGKGGEDGAPVLDGPSGEEVAATSEAQSECGAMQESSTTASPPSSDSEVASTKADCKASKLMSGGLVLASLGSSDTVATGIPGSNTYRSSAALDSERSVLYASSDSEVEESGDNVSAESPRLETSETPGARDEHAATPGSTEQELQERLKAANMPRNYCSYEGADCWKCYTCQKTFTDAEMPVGMEKYLTGKFTALLSKFGSPCPEKWNNECGKLIRSVEKVLGSEHWLYAAGQLLLARLYLGMWMGGLVVEDIFEKALAHAGVFCDFLQRHCRMALCSDGAPLMVALLRSLLFNGRWKVYVDWVERRQMLRAILDTQGKWDEVYVAFVNAYMHIKKHIERGTEPGLALLHRYAHASQYTLALDAEYYEIIENARMAKQREAEERQRKKAEERLRAKEDRRRRIEQAKQNIAAMKAAPPLTVPKLAKDVTLTHPDSIVGQYLRKYGAPGSGTAVRPARLVREDGSDEDGDSVALTSAELAAQTAYEQAKRLQQLAVEGRYPASLAAQASLPGSANGTYLPLLMLADPLQARAEQRRQLRKTMLLLHREEKRREKIMEAMKSADDWFDESLDFEDDESDAGDPVPQNEEEEEILKEEGFIYRVPGLHGTAPGEYVTISQLNHTKDGSFPPLPFFKTFFYIDHNARKLRQPDKDKTTVTMLGCGSGEAPPLSYEELQDIETAKEIYLEKESQEFREEVQARVNFQLAQKTAQAAAALRSTKEGRNKQLLCGGCGEKGDGAGRRMTGNMTQEQRSAAELLLEETNKAVKDMAVHEAEVQRRINNFQDDAREKLEKARLGSLLTEDPTKAGQRTLDGLAMQMATPEEREYMLRAAEMELSTLSASGTHELRYRVEGDEIKQLAGDVGPSLSPSLDDKTVWAVRPVEGPRDGRVMDPDQAEHSVESGRRTAEEVGVHLHGGRSRSPSPGDLTGTRFLKPLDYSHIPPPPQVVSLASCGARSMGPPAIGLHSQYKLARAQGLPRVGGPSPVAGPNFPLPTLALAGASSVPIRGVHGGSPAL</sequence>
<comment type="caution">
    <text evidence="3">The sequence shown here is derived from an EMBL/GenBank/DDBJ whole genome shotgun (WGS) entry which is preliminary data.</text>
</comment>
<feature type="compositionally biased region" description="Basic and acidic residues" evidence="1">
    <location>
        <begin position="1177"/>
        <end position="1205"/>
    </location>
</feature>
<dbReference type="SUPFAM" id="SSF82199">
    <property type="entry name" value="SET domain"/>
    <property type="match status" value="1"/>
</dbReference>
<name>A0A2C6KJF8_9APIC</name>
<protein>
    <submittedName>
        <fullName evidence="3">Histone lysine set</fullName>
    </submittedName>
</protein>
<feature type="domain" description="SET" evidence="2">
    <location>
        <begin position="87"/>
        <end position="124"/>
    </location>
</feature>
<evidence type="ECO:0000313" key="4">
    <source>
        <dbReference type="Proteomes" id="UP000221165"/>
    </source>
</evidence>
<dbReference type="InterPro" id="IPR046341">
    <property type="entry name" value="SET_dom_sf"/>
</dbReference>
<feature type="compositionally biased region" description="Low complexity" evidence="1">
    <location>
        <begin position="262"/>
        <end position="272"/>
    </location>
</feature>
<feature type="compositionally biased region" description="Basic and acidic residues" evidence="1">
    <location>
        <begin position="414"/>
        <end position="429"/>
    </location>
</feature>
<feature type="region of interest" description="Disordered" evidence="1">
    <location>
        <begin position="1177"/>
        <end position="1219"/>
    </location>
</feature>
<feature type="compositionally biased region" description="Low complexity" evidence="1">
    <location>
        <begin position="227"/>
        <end position="243"/>
    </location>
</feature>
<feature type="region of interest" description="Disordered" evidence="1">
    <location>
        <begin position="395"/>
        <end position="440"/>
    </location>
</feature>
<accession>A0A2C6KJF8</accession>
<proteinExistence type="predicted"/>
<evidence type="ECO:0000256" key="1">
    <source>
        <dbReference type="SAM" id="MobiDB-lite"/>
    </source>
</evidence>
<evidence type="ECO:0000259" key="2">
    <source>
        <dbReference type="Pfam" id="PF00856"/>
    </source>
</evidence>
<organism evidence="3 4">
    <name type="scientific">Cystoisospora suis</name>
    <dbReference type="NCBI Taxonomy" id="483139"/>
    <lineage>
        <taxon>Eukaryota</taxon>
        <taxon>Sar</taxon>
        <taxon>Alveolata</taxon>
        <taxon>Apicomplexa</taxon>
        <taxon>Conoidasida</taxon>
        <taxon>Coccidia</taxon>
        <taxon>Eucoccidiorida</taxon>
        <taxon>Eimeriorina</taxon>
        <taxon>Sarcocystidae</taxon>
        <taxon>Cystoisospora</taxon>
    </lineage>
</organism>
<dbReference type="PANTHER" id="PTHR46455">
    <property type="entry name" value="SET AND MYND DOMAIN CONTAINING, ARTHROPOD-SPECIFIC, MEMBER 4, ISOFORM A"/>
    <property type="match status" value="1"/>
</dbReference>